<sequence>MLEVRPGDSAQKRLYVYNRSVLTPERYAELWEIERDWVVRLAAEHEERAPRFGFRIELIDALHDLLAKEQANPSGDERFLAEEATLGQFKTVVAEFAVDGLVESQSHIGILRRLPAKARMAVLRVLIDEFGCGNDDMEHSRLYRELVTELGMPADLEHYVDRAGDASFAYVNLFHWLADRAPAPEYFLGAYAYFEASVLYAFKPFAAAAKRLGVRSDRYYTEHLYIDSFHSKQMQTAIRALGEHREVDLAKVWAGVTLTSAVIAEATEAAVDRARKVPA</sequence>
<proteinExistence type="predicted"/>
<dbReference type="Gene3D" id="1.20.910.10">
    <property type="entry name" value="Heme oxygenase-like"/>
    <property type="match status" value="1"/>
</dbReference>
<evidence type="ECO:0000313" key="2">
    <source>
        <dbReference type="Proteomes" id="UP000186096"/>
    </source>
</evidence>
<dbReference type="SMART" id="SM01236">
    <property type="entry name" value="Haem_oxygenase_2"/>
    <property type="match status" value="1"/>
</dbReference>
<dbReference type="SUPFAM" id="SSF48613">
    <property type="entry name" value="Heme oxygenase-like"/>
    <property type="match status" value="1"/>
</dbReference>
<evidence type="ECO:0000313" key="1">
    <source>
        <dbReference type="EMBL" id="SIR86199.1"/>
    </source>
</evidence>
<dbReference type="Pfam" id="PF14518">
    <property type="entry name" value="Haem_oxygenas_2"/>
    <property type="match status" value="1"/>
</dbReference>
<dbReference type="EMBL" id="FTNI01000017">
    <property type="protein sequence ID" value="SIR86199.1"/>
    <property type="molecule type" value="Genomic_DNA"/>
</dbReference>
<name>A0A1N7EDV1_9ACTN</name>
<dbReference type="InterPro" id="IPR016084">
    <property type="entry name" value="Haem_Oase-like_multi-hlx"/>
</dbReference>
<dbReference type="STRING" id="58117.SAMN05421833_117133"/>
<dbReference type="Proteomes" id="UP000186096">
    <property type="component" value="Unassembled WGS sequence"/>
</dbReference>
<organism evidence="1 2">
    <name type="scientific">Microbispora rosea</name>
    <dbReference type="NCBI Taxonomy" id="58117"/>
    <lineage>
        <taxon>Bacteria</taxon>
        <taxon>Bacillati</taxon>
        <taxon>Actinomycetota</taxon>
        <taxon>Actinomycetes</taxon>
        <taxon>Streptosporangiales</taxon>
        <taxon>Streptosporangiaceae</taxon>
        <taxon>Microbispora</taxon>
    </lineage>
</organism>
<dbReference type="OrthoDB" id="3444510at2"/>
<protein>
    <submittedName>
        <fullName evidence="1">Iron-containing redox enzyme</fullName>
    </submittedName>
</protein>
<accession>A0A1N7EDV1</accession>
<dbReference type="AlphaFoldDB" id="A0A1N7EDV1"/>
<dbReference type="RefSeq" id="WP_076437977.1">
    <property type="nucleotide sequence ID" value="NZ_FTNI01000017.1"/>
</dbReference>
<reference evidence="2" key="1">
    <citation type="submission" date="2017-01" db="EMBL/GenBank/DDBJ databases">
        <authorList>
            <person name="Varghese N."/>
            <person name="Submissions S."/>
        </authorList>
    </citation>
    <scope>NUCLEOTIDE SEQUENCE [LARGE SCALE GENOMIC DNA]</scope>
    <source>
        <strain evidence="2">ATCC 12950</strain>
    </source>
</reference>
<gene>
    <name evidence="1" type="ORF">SAMN05421833_117133</name>
</gene>
<keyword evidence="2" id="KW-1185">Reference proteome</keyword>